<dbReference type="GO" id="GO:0043565">
    <property type="term" value="F:sequence-specific DNA binding"/>
    <property type="evidence" value="ECO:0007669"/>
    <property type="project" value="InterPro"/>
</dbReference>
<keyword evidence="3" id="KW-0804">Transcription</keyword>
<evidence type="ECO:0000313" key="6">
    <source>
        <dbReference type="Proteomes" id="UP001055286"/>
    </source>
</evidence>
<evidence type="ECO:0000256" key="1">
    <source>
        <dbReference type="ARBA" id="ARBA00023015"/>
    </source>
</evidence>
<dbReference type="EMBL" id="BPQJ01000014">
    <property type="protein sequence ID" value="GJD63028.1"/>
    <property type="molecule type" value="Genomic_DNA"/>
</dbReference>
<dbReference type="PANTHER" id="PTHR46796">
    <property type="entry name" value="HTH-TYPE TRANSCRIPTIONAL ACTIVATOR RHAS-RELATED"/>
    <property type="match status" value="1"/>
</dbReference>
<dbReference type="PROSITE" id="PS01124">
    <property type="entry name" value="HTH_ARAC_FAMILY_2"/>
    <property type="match status" value="1"/>
</dbReference>
<dbReference type="Proteomes" id="UP001055286">
    <property type="component" value="Unassembled WGS sequence"/>
</dbReference>
<dbReference type="Gene3D" id="1.10.10.60">
    <property type="entry name" value="Homeodomain-like"/>
    <property type="match status" value="1"/>
</dbReference>
<feature type="domain" description="HTH araC/xylS-type" evidence="4">
    <location>
        <begin position="209"/>
        <end position="307"/>
    </location>
</feature>
<dbReference type="AlphaFoldDB" id="A0AA37HC95"/>
<dbReference type="GO" id="GO:0003700">
    <property type="term" value="F:DNA-binding transcription factor activity"/>
    <property type="evidence" value="ECO:0007669"/>
    <property type="project" value="InterPro"/>
</dbReference>
<dbReference type="SMART" id="SM00342">
    <property type="entry name" value="HTH_ARAC"/>
    <property type="match status" value="1"/>
</dbReference>
<evidence type="ECO:0000313" key="5">
    <source>
        <dbReference type="EMBL" id="GJD63028.1"/>
    </source>
</evidence>
<evidence type="ECO:0000256" key="3">
    <source>
        <dbReference type="ARBA" id="ARBA00023163"/>
    </source>
</evidence>
<protein>
    <submittedName>
        <fullName evidence="5">Transcriptional activator FeaR</fullName>
    </submittedName>
</protein>
<dbReference type="InterPro" id="IPR050204">
    <property type="entry name" value="AraC_XylS_family_regulators"/>
</dbReference>
<accession>A0AA37HC95</accession>
<keyword evidence="1" id="KW-0805">Transcription regulation</keyword>
<comment type="caution">
    <text evidence="5">The sequence shown here is derived from an EMBL/GenBank/DDBJ whole genome shotgun (WGS) entry which is preliminary data.</text>
</comment>
<gene>
    <name evidence="5" type="primary">feaR_1</name>
    <name evidence="5" type="ORF">MPEAHAMD_3189</name>
</gene>
<organism evidence="5 6">
    <name type="scientific">Methylobacterium frigidaeris</name>
    <dbReference type="NCBI Taxonomy" id="2038277"/>
    <lineage>
        <taxon>Bacteria</taxon>
        <taxon>Pseudomonadati</taxon>
        <taxon>Pseudomonadota</taxon>
        <taxon>Alphaproteobacteria</taxon>
        <taxon>Hyphomicrobiales</taxon>
        <taxon>Methylobacteriaceae</taxon>
        <taxon>Methylobacterium</taxon>
    </lineage>
</organism>
<dbReference type="InterPro" id="IPR018060">
    <property type="entry name" value="HTH_AraC"/>
</dbReference>
<evidence type="ECO:0000256" key="2">
    <source>
        <dbReference type="ARBA" id="ARBA00023125"/>
    </source>
</evidence>
<evidence type="ECO:0000259" key="4">
    <source>
        <dbReference type="PROSITE" id="PS01124"/>
    </source>
</evidence>
<name>A0AA37HC95_9HYPH</name>
<reference evidence="5" key="1">
    <citation type="journal article" date="2016" name="Front. Microbiol.">
        <title>Genome Sequence of the Piezophilic, Mesophilic Sulfate-Reducing Bacterium Desulfovibrio indicus J2T.</title>
        <authorList>
            <person name="Cao J."/>
            <person name="Maignien L."/>
            <person name="Shao Z."/>
            <person name="Alain K."/>
            <person name="Jebbar M."/>
        </authorList>
    </citation>
    <scope>NUCLEOTIDE SEQUENCE</scope>
    <source>
        <strain evidence="5">JCM 32048</strain>
    </source>
</reference>
<dbReference type="RefSeq" id="WP_099906091.1">
    <property type="nucleotide sequence ID" value="NZ_BPQJ01000014.1"/>
</dbReference>
<dbReference type="InterPro" id="IPR009057">
    <property type="entry name" value="Homeodomain-like_sf"/>
</dbReference>
<dbReference type="PANTHER" id="PTHR46796:SF6">
    <property type="entry name" value="ARAC SUBFAMILY"/>
    <property type="match status" value="1"/>
</dbReference>
<proteinExistence type="predicted"/>
<reference evidence="5" key="2">
    <citation type="submission" date="2021-08" db="EMBL/GenBank/DDBJ databases">
        <authorList>
            <person name="Tani A."/>
            <person name="Ola A."/>
            <person name="Ogura Y."/>
            <person name="Katsura K."/>
            <person name="Hayashi T."/>
        </authorList>
    </citation>
    <scope>NUCLEOTIDE SEQUENCE</scope>
    <source>
        <strain evidence="5">JCM 32048</strain>
    </source>
</reference>
<sequence length="311" mass="33438">MSVVSRSLFTTDNLPERDRFEAWRTLFSAHTLDADPTGFSGSIETTLIGSMALRVMNAAPQGPARSRSQIRRDGQDGFVLHLSRHAYSVETERGVTHVPAGAISLNDLSQPYRRSRVPETGSLILALPRSSVASVLSDEDALHGLILHGGAGRLLADHLQSLAAHSHAIAPADAAHIAQATLHMVAACARPSLEAAARASTPLDAARLKSAKQFIRGHLCTPLRIDAMAKALGTSRSQLYRLFEPEGGIARYVARQRLAAVRAALDDPLERRSISEIGEACGFGSSSLVSRAFRQAYGMTPRDYRASVRGT</sequence>
<keyword evidence="6" id="KW-1185">Reference proteome</keyword>
<dbReference type="Pfam" id="PF12833">
    <property type="entry name" value="HTH_18"/>
    <property type="match status" value="1"/>
</dbReference>
<keyword evidence="2" id="KW-0238">DNA-binding</keyword>
<dbReference type="SUPFAM" id="SSF46689">
    <property type="entry name" value="Homeodomain-like"/>
    <property type="match status" value="2"/>
</dbReference>